<dbReference type="AlphaFoldDB" id="A0A9P7FYT6"/>
<feature type="compositionally biased region" description="Polar residues" evidence="1">
    <location>
        <begin position="221"/>
        <end position="233"/>
    </location>
</feature>
<dbReference type="Pfam" id="PF20411">
    <property type="entry name" value="DUF6697"/>
    <property type="match status" value="1"/>
</dbReference>
<proteinExistence type="predicted"/>
<dbReference type="InterPro" id="IPR046520">
    <property type="entry name" value="DUF6697"/>
</dbReference>
<comment type="caution">
    <text evidence="3">The sequence shown here is derived from an EMBL/GenBank/DDBJ whole genome shotgun (WGS) entry which is preliminary data.</text>
</comment>
<dbReference type="EMBL" id="JABCKI010005807">
    <property type="protein sequence ID" value="KAG5637720.1"/>
    <property type="molecule type" value="Genomic_DNA"/>
</dbReference>
<sequence>MACHNSELATQVLVLEGELLDVKKERDDYRKDLAYYREKLANLTSLGEEQVSRIRDLERQLERTNKGFFSSEEMSLKGGEDNTKSTISVIAKITERGDDGDIELLHDFSVSPLLTEPAASTKRRRTTDENPQVKRAKISRERDKNKAVTSADHAIWRHSRNPEEIRSPTPRVKPPITTPGPELMDMDIANSPSTPPPNRLTNPSRLSPDSGHDTVEGPSGFNETSDAYTTDTSVPKAERLSSLSNASLLTSRPSYSQPSISLGATSPIPRHDDRVIFNHCPVGTTSNSEGVAQAHGELPESVKLDRLDLGKTCSQTPPHVIQPTGDPRKRQGTTFAMESTRDPRLPLLSIAFSDSEKGVSSGINSTSVTDPRLKGIATNPTVLSPLPTPPPEDAQNRKASVQGTHEVTEKEQPHIAQQSASKQIIIAKNPTNGFVSPTLESSPFHGESSLVSHRLGTNPVPMPVREYDPVANYIRNTGTVIQDVNGGAVRRPITFSWAKWNHIHVLLDEDNCPTMPVRPGEPAVVFLSDTDMGAELARSHPRMSLFIHDELTFWEYGGEYDCELHHVSVEVFKMQRPEFKDRFVWKYLLAQRFRQRYMSKTDETIPYVQITDAEKEQTLEGIESGEVSDKSRARVEMLI</sequence>
<feature type="region of interest" description="Disordered" evidence="1">
    <location>
        <begin position="378"/>
        <end position="403"/>
    </location>
</feature>
<evidence type="ECO:0000256" key="1">
    <source>
        <dbReference type="SAM" id="MobiDB-lite"/>
    </source>
</evidence>
<protein>
    <recommendedName>
        <fullName evidence="2">DUF6697 domain-containing protein</fullName>
    </recommendedName>
</protein>
<feature type="compositionally biased region" description="Polar residues" evidence="1">
    <location>
        <begin position="252"/>
        <end position="264"/>
    </location>
</feature>
<evidence type="ECO:0000259" key="2">
    <source>
        <dbReference type="Pfam" id="PF20411"/>
    </source>
</evidence>
<feature type="compositionally biased region" description="Basic and acidic residues" evidence="1">
    <location>
        <begin position="126"/>
        <end position="146"/>
    </location>
</feature>
<organism evidence="3 4">
    <name type="scientific">Sphagnurus paluster</name>
    <dbReference type="NCBI Taxonomy" id="117069"/>
    <lineage>
        <taxon>Eukaryota</taxon>
        <taxon>Fungi</taxon>
        <taxon>Dikarya</taxon>
        <taxon>Basidiomycota</taxon>
        <taxon>Agaricomycotina</taxon>
        <taxon>Agaricomycetes</taxon>
        <taxon>Agaricomycetidae</taxon>
        <taxon>Agaricales</taxon>
        <taxon>Tricholomatineae</taxon>
        <taxon>Lyophyllaceae</taxon>
        <taxon>Sphagnurus</taxon>
    </lineage>
</organism>
<feature type="region of interest" description="Disordered" evidence="1">
    <location>
        <begin position="116"/>
        <end position="274"/>
    </location>
</feature>
<dbReference type="OrthoDB" id="3058581at2759"/>
<accession>A0A9P7FYT6</accession>
<reference evidence="3" key="2">
    <citation type="submission" date="2021-10" db="EMBL/GenBank/DDBJ databases">
        <title>Phylogenomics reveals ancestral predisposition of the termite-cultivated fungus Termitomyces towards a domesticated lifestyle.</title>
        <authorList>
            <person name="Auxier B."/>
            <person name="Grum-Grzhimaylo A."/>
            <person name="Cardenas M.E."/>
            <person name="Lodge J.D."/>
            <person name="Laessoe T."/>
            <person name="Pedersen O."/>
            <person name="Smith M.E."/>
            <person name="Kuyper T.W."/>
            <person name="Franco-Molano E.A."/>
            <person name="Baroni T.J."/>
            <person name="Aanen D.K."/>
        </authorList>
    </citation>
    <scope>NUCLEOTIDE SEQUENCE</scope>
    <source>
        <strain evidence="3">D49</strain>
    </source>
</reference>
<reference evidence="3" key="1">
    <citation type="submission" date="2021-02" db="EMBL/GenBank/DDBJ databases">
        <authorList>
            <person name="Nieuwenhuis M."/>
            <person name="Van De Peppel L.J.J."/>
        </authorList>
    </citation>
    <scope>NUCLEOTIDE SEQUENCE</scope>
    <source>
        <strain evidence="3">D49</strain>
    </source>
</reference>
<gene>
    <name evidence="3" type="ORF">H0H81_003430</name>
</gene>
<feature type="domain" description="DUF6697" evidence="2">
    <location>
        <begin position="502"/>
        <end position="602"/>
    </location>
</feature>
<evidence type="ECO:0000313" key="4">
    <source>
        <dbReference type="Proteomes" id="UP000717328"/>
    </source>
</evidence>
<evidence type="ECO:0000313" key="3">
    <source>
        <dbReference type="EMBL" id="KAG5637720.1"/>
    </source>
</evidence>
<dbReference type="Proteomes" id="UP000717328">
    <property type="component" value="Unassembled WGS sequence"/>
</dbReference>
<keyword evidence="4" id="KW-1185">Reference proteome</keyword>
<name>A0A9P7FYT6_9AGAR</name>
<feature type="compositionally biased region" description="Low complexity" evidence="1">
    <location>
        <begin position="240"/>
        <end position="251"/>
    </location>
</feature>